<name>A0AAN8V0C2_9MAGN</name>
<dbReference type="Proteomes" id="UP001370490">
    <property type="component" value="Unassembled WGS sequence"/>
</dbReference>
<proteinExistence type="predicted"/>
<dbReference type="Pfam" id="PF08268">
    <property type="entry name" value="FBA_3"/>
    <property type="match status" value="1"/>
</dbReference>
<keyword evidence="5" id="KW-1185">Reference proteome</keyword>
<evidence type="ECO:0000313" key="4">
    <source>
        <dbReference type="EMBL" id="KAK6921026.1"/>
    </source>
</evidence>
<evidence type="ECO:0000259" key="2">
    <source>
        <dbReference type="Pfam" id="PF00646"/>
    </source>
</evidence>
<dbReference type="PANTHER" id="PTHR31672:SF13">
    <property type="entry name" value="F-BOX PROTEIN CPR30-LIKE"/>
    <property type="match status" value="1"/>
</dbReference>
<dbReference type="AlphaFoldDB" id="A0AAN8V0C2"/>
<reference evidence="4 5" key="1">
    <citation type="submission" date="2023-12" db="EMBL/GenBank/DDBJ databases">
        <title>A high-quality genome assembly for Dillenia turbinata (Dilleniales).</title>
        <authorList>
            <person name="Chanderbali A."/>
        </authorList>
    </citation>
    <scope>NUCLEOTIDE SEQUENCE [LARGE SCALE GENOMIC DNA]</scope>
    <source>
        <strain evidence="4">LSX21</strain>
        <tissue evidence="4">Leaf</tissue>
    </source>
</reference>
<dbReference type="InterPro" id="IPR001810">
    <property type="entry name" value="F-box_dom"/>
</dbReference>
<accession>A0AAN8V0C2</accession>
<evidence type="ECO:0000259" key="3">
    <source>
        <dbReference type="Pfam" id="PF08268"/>
    </source>
</evidence>
<organism evidence="4 5">
    <name type="scientific">Dillenia turbinata</name>
    <dbReference type="NCBI Taxonomy" id="194707"/>
    <lineage>
        <taxon>Eukaryota</taxon>
        <taxon>Viridiplantae</taxon>
        <taxon>Streptophyta</taxon>
        <taxon>Embryophyta</taxon>
        <taxon>Tracheophyta</taxon>
        <taxon>Spermatophyta</taxon>
        <taxon>Magnoliopsida</taxon>
        <taxon>eudicotyledons</taxon>
        <taxon>Gunneridae</taxon>
        <taxon>Pentapetalae</taxon>
        <taxon>Dilleniales</taxon>
        <taxon>Dilleniaceae</taxon>
        <taxon>Dillenia</taxon>
    </lineage>
</organism>
<feature type="domain" description="F-box associated beta-propeller type 3" evidence="3">
    <location>
        <begin position="109"/>
        <end position="232"/>
    </location>
</feature>
<feature type="chain" id="PRO_5043024669" evidence="1">
    <location>
        <begin position="17"/>
        <end position="244"/>
    </location>
</feature>
<dbReference type="InterPro" id="IPR017451">
    <property type="entry name" value="F-box-assoc_interact_dom"/>
</dbReference>
<dbReference type="Pfam" id="PF00646">
    <property type="entry name" value="F-box"/>
    <property type="match status" value="1"/>
</dbReference>
<dbReference type="PANTHER" id="PTHR31672">
    <property type="entry name" value="BNACNNG10540D PROTEIN"/>
    <property type="match status" value="1"/>
</dbReference>
<dbReference type="InterPro" id="IPR036047">
    <property type="entry name" value="F-box-like_dom_sf"/>
</dbReference>
<evidence type="ECO:0000313" key="5">
    <source>
        <dbReference type="Proteomes" id="UP001370490"/>
    </source>
</evidence>
<keyword evidence="1" id="KW-0732">Signal</keyword>
<dbReference type="SUPFAM" id="SSF81383">
    <property type="entry name" value="F-box domain"/>
    <property type="match status" value="1"/>
</dbReference>
<dbReference type="NCBIfam" id="TIGR01640">
    <property type="entry name" value="F_box_assoc_1"/>
    <property type="match status" value="1"/>
</dbReference>
<dbReference type="InterPro" id="IPR013187">
    <property type="entry name" value="F-box-assoc_dom_typ3"/>
</dbReference>
<feature type="domain" description="F-box" evidence="2">
    <location>
        <begin position="54"/>
        <end position="85"/>
    </location>
</feature>
<sequence length="244" mass="28164">MFRVFTTSLLKTGVAAVDSVSFVTETVVITTLSTDGGCESRKLGPPYYFLNEGILHMTWEIILNILSRLPAESVLIFQSMCKTWYGMEHDLSFPNLQLSRTNRQQLQLMILSAAQRSIFWINILSWRVKEMPFNLMESPKLKFTGSCDGLKCVAESIELDPVYVCNPVTREFIPLPKSGVPETIWYQHIEIGFDPSSERYKVIRTYIGDLEEVNITFEILTPRESSWRKLRFPRNFALYGSRHF</sequence>
<dbReference type="InterPro" id="IPR050796">
    <property type="entry name" value="SCF_F-box_component"/>
</dbReference>
<protein>
    <submittedName>
        <fullName evidence="4">F-box domain</fullName>
    </submittedName>
</protein>
<feature type="signal peptide" evidence="1">
    <location>
        <begin position="1"/>
        <end position="16"/>
    </location>
</feature>
<dbReference type="EMBL" id="JBAMMX010000020">
    <property type="protein sequence ID" value="KAK6921026.1"/>
    <property type="molecule type" value="Genomic_DNA"/>
</dbReference>
<evidence type="ECO:0000256" key="1">
    <source>
        <dbReference type="SAM" id="SignalP"/>
    </source>
</evidence>
<gene>
    <name evidence="4" type="ORF">RJ641_014704</name>
</gene>
<comment type="caution">
    <text evidence="4">The sequence shown here is derived from an EMBL/GenBank/DDBJ whole genome shotgun (WGS) entry which is preliminary data.</text>
</comment>